<dbReference type="RefSeq" id="WP_061802908.1">
    <property type="nucleotide sequence ID" value="NZ_FOXX01000031.1"/>
</dbReference>
<organism evidence="1 2">
    <name type="scientific">Priestia endophytica DSM 13796</name>
    <dbReference type="NCBI Taxonomy" id="1121089"/>
    <lineage>
        <taxon>Bacteria</taxon>
        <taxon>Bacillati</taxon>
        <taxon>Bacillota</taxon>
        <taxon>Bacilli</taxon>
        <taxon>Bacillales</taxon>
        <taxon>Bacillaceae</taxon>
        <taxon>Priestia</taxon>
    </lineage>
</organism>
<protein>
    <submittedName>
        <fullName evidence="1">Uncharacterized protein</fullName>
    </submittedName>
</protein>
<keyword evidence="2" id="KW-1185">Reference proteome</keyword>
<dbReference type="EMBL" id="FOXX01000031">
    <property type="protein sequence ID" value="SFQ89108.1"/>
    <property type="molecule type" value="Genomic_DNA"/>
</dbReference>
<reference evidence="1 2" key="1">
    <citation type="submission" date="2016-10" db="EMBL/GenBank/DDBJ databases">
        <authorList>
            <person name="Varghese N."/>
            <person name="Submissions S."/>
        </authorList>
    </citation>
    <scope>NUCLEOTIDE SEQUENCE [LARGE SCALE GENOMIC DNA]</scope>
    <source>
        <strain evidence="1 2">DSM 13796</strain>
    </source>
</reference>
<accession>A0A1I6C7F0</accession>
<proteinExistence type="predicted"/>
<comment type="caution">
    <text evidence="1">The sequence shown here is derived from an EMBL/GenBank/DDBJ whole genome shotgun (WGS) entry which is preliminary data.</text>
</comment>
<evidence type="ECO:0000313" key="2">
    <source>
        <dbReference type="Proteomes" id="UP000182762"/>
    </source>
</evidence>
<dbReference type="GeneID" id="93713706"/>
<evidence type="ECO:0000313" key="1">
    <source>
        <dbReference type="EMBL" id="SFQ89108.1"/>
    </source>
</evidence>
<name>A0A1I6C7F0_9BACI</name>
<sequence length="75" mass="9288">MSMFRETQREKRAIRALKKAFSNMYTQEEQEEIGFYGDEKDDQTYTWTYETDKEVVKLIYSYERKTIDKRVTRRK</sequence>
<dbReference type="Proteomes" id="UP000182762">
    <property type="component" value="Unassembled WGS sequence"/>
</dbReference>
<gene>
    <name evidence="1" type="ORF">SAMN02745910_05206</name>
</gene>